<dbReference type="OMA" id="AFNKAMH"/>
<dbReference type="Proteomes" id="UP000583944">
    <property type="component" value="Unassembled WGS sequence"/>
</dbReference>
<dbReference type="VEuPathDB" id="TriTrypDB:C3747_57g102"/>
<keyword evidence="2 5" id="KW-0808">Transferase</keyword>
<evidence type="ECO:0000256" key="5">
    <source>
        <dbReference type="PROSITE-ProRule" id="PRU01022"/>
    </source>
</evidence>
<dbReference type="VEuPathDB" id="TriTrypDB:TcCL_ESM04965"/>
<dbReference type="Pfam" id="PF08498">
    <property type="entry name" value="Sterol_MT_C"/>
    <property type="match status" value="1"/>
</dbReference>
<dbReference type="InterPro" id="IPR030384">
    <property type="entry name" value="MeTrfase_SMT"/>
</dbReference>
<organism evidence="13 15">
    <name type="scientific">Trypanosoma cruzi</name>
    <dbReference type="NCBI Taxonomy" id="5693"/>
    <lineage>
        <taxon>Eukaryota</taxon>
        <taxon>Discoba</taxon>
        <taxon>Euglenozoa</taxon>
        <taxon>Kinetoplastea</taxon>
        <taxon>Metakinetoplastina</taxon>
        <taxon>Trypanosomatida</taxon>
        <taxon>Trypanosomatidae</taxon>
        <taxon>Trypanosoma</taxon>
        <taxon>Schizotrypanum</taxon>
    </lineage>
</organism>
<evidence type="ECO:0000313" key="11">
    <source>
        <dbReference type="EMBL" id="PWV11738.1"/>
    </source>
</evidence>
<dbReference type="VEuPathDB" id="TriTrypDB:TcG_06839"/>
<dbReference type="InterPro" id="IPR013216">
    <property type="entry name" value="Methyltransf_11"/>
</dbReference>
<evidence type="ECO:0000313" key="9">
    <source>
        <dbReference type="EMBL" id="PWV11736.1"/>
    </source>
</evidence>
<evidence type="ECO:0000313" key="15">
    <source>
        <dbReference type="Proteomes" id="UP000246078"/>
    </source>
</evidence>
<dbReference type="InterPro" id="IPR050447">
    <property type="entry name" value="Erg6_SMT_methyltransf"/>
</dbReference>
<dbReference type="InterPro" id="IPR013705">
    <property type="entry name" value="Sterol_MeTrfase_C"/>
</dbReference>
<dbReference type="VEuPathDB" id="TriTrypDB:TcCLB.504191.10"/>
<dbReference type="AlphaFoldDB" id="A0A2V2WT05"/>
<dbReference type="VEuPathDB" id="TriTrypDB:TCDM_08293"/>
<dbReference type="GO" id="GO:0005783">
    <property type="term" value="C:endoplasmic reticulum"/>
    <property type="evidence" value="ECO:0007669"/>
    <property type="project" value="TreeGrafter"/>
</dbReference>
<sequence length="359" mass="40454">MSAGAPDTLPLNLMRSRKAEEENKDVSTTANRFRERFEGKDASVSGRKAETTTMVNEYYDIVTDFYEYGWGQCFHFAPRYLGESLLESLARHEFFLAYQGQFKPTDTVLDLGCGVGGPARNIVRLAGCNVMGVNNNEYQISRARRHDTKYGMNSKINYTKTDFCNMCFGDNEYDGAYAIEATCHATDKVKCFSEVFRVIKPGSYFVLYEWCITEKYDPNNEEHRRIRHKIELGDSLPDLETKGQVIEALKASGFIVEDSFDVAERFESSPIHNLPWYLTLQGNYTTLAGLKCSPLGRWFTNKMCRVLEFAGLAPSGTHKGAEILEEAARSLVSGGESGIFTPSFFAKARKPLPGEKPRK</sequence>
<dbReference type="PROSITE" id="PS51685">
    <property type="entry name" value="SAM_MT_ERG6_SMT"/>
    <property type="match status" value="1"/>
</dbReference>
<evidence type="ECO:0000256" key="1">
    <source>
        <dbReference type="ARBA" id="ARBA00022603"/>
    </source>
</evidence>
<dbReference type="VEuPathDB" id="TriTrypDB:TcYC6_0126870"/>
<accession>A0A2V2WT05</accession>
<dbReference type="VEuPathDB" id="TriTrypDB:Tc_MARK_6573"/>
<evidence type="ECO:0000256" key="2">
    <source>
        <dbReference type="ARBA" id="ARBA00022679"/>
    </source>
</evidence>
<dbReference type="VEuPathDB" id="TriTrypDB:C3747_57g98"/>
<dbReference type="EMBL" id="PRFC01000057">
    <property type="protein sequence ID" value="PWV11741.1"/>
    <property type="molecule type" value="Genomic_DNA"/>
</dbReference>
<dbReference type="EMBL" id="PRFC01000057">
    <property type="protein sequence ID" value="PWV11737.1"/>
    <property type="molecule type" value="Genomic_DNA"/>
</dbReference>
<evidence type="ECO:0000313" key="10">
    <source>
        <dbReference type="EMBL" id="PWV11737.1"/>
    </source>
</evidence>
<dbReference type="VEuPathDB" id="TriTrypDB:BCY84_22833"/>
<gene>
    <name evidence="13" type="ORF">C3747_57g100</name>
    <name evidence="14" type="ORF">C3747_57g102</name>
    <name evidence="9" type="ORF">C3747_57g92</name>
    <name evidence="10" type="ORF">C3747_57g94</name>
    <name evidence="11" type="ORF">C3747_57g96</name>
    <name evidence="12" type="ORF">C3747_57g98</name>
    <name evidence="8" type="ORF">ECC02_008854</name>
</gene>
<dbReference type="Pfam" id="PF08241">
    <property type="entry name" value="Methyltransf_11"/>
    <property type="match status" value="1"/>
</dbReference>
<dbReference type="OrthoDB" id="4310724at2759"/>
<evidence type="ECO:0000256" key="3">
    <source>
        <dbReference type="ARBA" id="ARBA00022691"/>
    </source>
</evidence>
<dbReference type="VEuPathDB" id="TriTrypDB:C3747_57g100"/>
<evidence type="ECO:0000256" key="4">
    <source>
        <dbReference type="ARBA" id="ARBA00038188"/>
    </source>
</evidence>
<keyword evidence="1 5" id="KW-0489">Methyltransferase</keyword>
<dbReference type="VEuPathDB" id="TriTrypDB:C3747_57g92"/>
<dbReference type="EMBL" id="PRFC01000057">
    <property type="protein sequence ID" value="PWV11740.1"/>
    <property type="molecule type" value="Genomic_DNA"/>
</dbReference>
<evidence type="ECO:0000313" key="13">
    <source>
        <dbReference type="EMBL" id="PWV11740.1"/>
    </source>
</evidence>
<dbReference type="VEuPathDB" id="TriTrypDB:TCSYLVIO_007533"/>
<reference evidence="13 15" key="1">
    <citation type="journal article" date="2018" name="Microb. Genom.">
        <title>Expanding an expanded genome: long-read sequencing of Trypanosoma cruzi.</title>
        <authorList>
            <person name="Berna L."/>
            <person name="Rodriguez M."/>
            <person name="Chiribao M.L."/>
            <person name="Parodi-Talice A."/>
            <person name="Pita S."/>
            <person name="Rijo G."/>
            <person name="Alvarez-Valin F."/>
            <person name="Robello C."/>
        </authorList>
    </citation>
    <scope>NUCLEOTIDE SEQUENCE [LARGE SCALE GENOMIC DNA]</scope>
    <source>
        <strain evidence="13 15">TCC</strain>
    </source>
</reference>
<dbReference type="GO" id="GO:0032259">
    <property type="term" value="P:methylation"/>
    <property type="evidence" value="ECO:0007669"/>
    <property type="project" value="UniProtKB-KW"/>
</dbReference>
<dbReference type="FunFam" id="3.40.50.150:FF:000334">
    <property type="entry name" value="Methyltransferase"/>
    <property type="match status" value="1"/>
</dbReference>
<dbReference type="VEuPathDB" id="TriTrypDB:TcCLB.505683.10"/>
<dbReference type="CDD" id="cd02440">
    <property type="entry name" value="AdoMet_MTases"/>
    <property type="match status" value="1"/>
</dbReference>
<dbReference type="EMBL" id="JABDHM010000103">
    <property type="protein sequence ID" value="KAF5218205.1"/>
    <property type="molecule type" value="Genomic_DNA"/>
</dbReference>
<dbReference type="VEuPathDB" id="TriTrypDB:TcBrA4_0017980"/>
<evidence type="ECO:0000256" key="6">
    <source>
        <dbReference type="RuleBase" id="RU362025"/>
    </source>
</evidence>
<dbReference type="VEuPathDB" id="TriTrypDB:TcYC6_0126820"/>
<protein>
    <recommendedName>
        <fullName evidence="6">Methyltransferase</fullName>
        <ecNumber evidence="6">2.1.1.-</ecNumber>
    </recommendedName>
</protein>
<dbReference type="EMBL" id="PRFC01000057">
    <property type="protein sequence ID" value="PWV11739.1"/>
    <property type="molecule type" value="Genomic_DNA"/>
</dbReference>
<dbReference type="EC" id="2.1.1.-" evidence="6"/>
<dbReference type="VEuPathDB" id="TriTrypDB:C3747_57g96"/>
<proteinExistence type="inferred from homology"/>
<reference evidence="8" key="3">
    <citation type="submission" date="2020-04" db="EMBL/GenBank/DDBJ databases">
        <authorList>
            <person name="Diaz Viraque F."/>
        </authorList>
    </citation>
    <scope>NUCLEOTIDE SEQUENCE</scope>
    <source>
        <strain evidence="8">Berenice</strain>
    </source>
</reference>
<dbReference type="EMBL" id="PRFC01000057">
    <property type="protein sequence ID" value="PWV11738.1"/>
    <property type="molecule type" value="Genomic_DNA"/>
</dbReference>
<dbReference type="PANTHER" id="PTHR44068">
    <property type="entry name" value="ZGC:194242"/>
    <property type="match status" value="1"/>
</dbReference>
<evidence type="ECO:0000313" key="12">
    <source>
        <dbReference type="EMBL" id="PWV11739.1"/>
    </source>
</evidence>
<dbReference type="EMBL" id="PRFC01000057">
    <property type="protein sequence ID" value="PWV11736.1"/>
    <property type="molecule type" value="Genomic_DNA"/>
</dbReference>
<feature type="domain" description="SAM-dependent methyltransferase Erg6/SMT-type" evidence="7">
    <location>
        <begin position="58"/>
        <end position="351"/>
    </location>
</feature>
<name>A0A2V2WT05_TRYCR</name>
<comment type="caution">
    <text evidence="13">The sequence shown here is derived from an EMBL/GenBank/DDBJ whole genome shotgun (WGS) entry which is preliminary data.</text>
</comment>
<dbReference type="GO" id="GO:0016126">
    <property type="term" value="P:sterol biosynthetic process"/>
    <property type="evidence" value="ECO:0007669"/>
    <property type="project" value="TreeGrafter"/>
</dbReference>
<dbReference type="VEuPathDB" id="TriTrypDB:ECC02_008854"/>
<dbReference type="Proteomes" id="UP000246078">
    <property type="component" value="Unassembled WGS sequence"/>
</dbReference>
<dbReference type="VEuPathDB" id="TriTrypDB:C4B63_101g11"/>
<dbReference type="VEuPathDB" id="TriTrypDB:TcYC6_0126830"/>
<comment type="similarity">
    <text evidence="4 5 6">Belongs to the class I-like SAM-binding methyltransferase superfamily. Erg6/SMT family.</text>
</comment>
<evidence type="ECO:0000313" key="14">
    <source>
        <dbReference type="EMBL" id="PWV11741.1"/>
    </source>
</evidence>
<dbReference type="Gene3D" id="3.40.50.150">
    <property type="entry name" value="Vaccinia Virus protein VP39"/>
    <property type="match status" value="1"/>
</dbReference>
<evidence type="ECO:0000313" key="16">
    <source>
        <dbReference type="Proteomes" id="UP000583944"/>
    </source>
</evidence>
<evidence type="ECO:0000313" key="8">
    <source>
        <dbReference type="EMBL" id="KAF5218205.1"/>
    </source>
</evidence>
<dbReference type="VEuPathDB" id="TriTrypDB:C3747_57g94"/>
<keyword evidence="3 5" id="KW-0949">S-adenosyl-L-methionine</keyword>
<reference evidence="8 16" key="2">
    <citation type="journal article" date="2019" name="Genome Biol. Evol.">
        <title>Nanopore Sequencing Significantly Improves Genome Assembly of the Protozoan Parasite Trypanosoma cruzi.</title>
        <authorList>
            <person name="Diaz-Viraque F."/>
            <person name="Pita S."/>
            <person name="Greif G."/>
            <person name="de Souza R.C.M."/>
            <person name="Iraola G."/>
            <person name="Robello C."/>
        </authorList>
    </citation>
    <scope>NUCLEOTIDE SEQUENCE [LARGE SCALE GENOMIC DNA]</scope>
    <source>
        <strain evidence="8 16">Berenice</strain>
    </source>
</reference>
<dbReference type="SUPFAM" id="SSF53335">
    <property type="entry name" value="S-adenosyl-L-methionine-dependent methyltransferases"/>
    <property type="match status" value="1"/>
</dbReference>
<dbReference type="PANTHER" id="PTHR44068:SF1">
    <property type="entry name" value="HYPOTHETICAL LOC100005854"/>
    <property type="match status" value="1"/>
</dbReference>
<dbReference type="InterPro" id="IPR029063">
    <property type="entry name" value="SAM-dependent_MTases_sf"/>
</dbReference>
<dbReference type="SMR" id="A0A2V2WT05"/>
<evidence type="ECO:0000259" key="7">
    <source>
        <dbReference type="PROSITE" id="PS51685"/>
    </source>
</evidence>
<dbReference type="GO" id="GO:0003838">
    <property type="term" value="F:sterol 24-C-methyltransferase activity"/>
    <property type="evidence" value="ECO:0007669"/>
    <property type="project" value="TreeGrafter"/>
</dbReference>